<evidence type="ECO:0000256" key="9">
    <source>
        <dbReference type="SAM" id="MobiDB-lite"/>
    </source>
</evidence>
<dbReference type="InterPro" id="IPR013320">
    <property type="entry name" value="ConA-like_dom_sf"/>
</dbReference>
<proteinExistence type="inferred from homology"/>
<keyword evidence="6 10" id="KW-0472">Membrane</keyword>
<dbReference type="RefSeq" id="XP_037214337.1">
    <property type="nucleotide sequence ID" value="XM_037369131.1"/>
</dbReference>
<keyword evidence="4" id="KW-0735">Signal-anchor</keyword>
<keyword evidence="5 10" id="KW-1133">Transmembrane helix</keyword>
<comment type="subcellular location">
    <subcellularLocation>
        <location evidence="1">Membrane</location>
        <topology evidence="1">Single-pass type II membrane protein</topology>
    </subcellularLocation>
</comment>
<dbReference type="OrthoDB" id="412647at2759"/>
<evidence type="ECO:0000256" key="1">
    <source>
        <dbReference type="ARBA" id="ARBA00004606"/>
    </source>
</evidence>
<dbReference type="GO" id="GO:0015926">
    <property type="term" value="F:glucosidase activity"/>
    <property type="evidence" value="ECO:0007669"/>
    <property type="project" value="TreeGrafter"/>
</dbReference>
<dbReference type="GeneID" id="59351647"/>
<dbReference type="AlphaFoldDB" id="A0A8H6S0S7"/>
<dbReference type="PROSITE" id="PS51762">
    <property type="entry name" value="GH16_2"/>
    <property type="match status" value="1"/>
</dbReference>
<dbReference type="InterPro" id="IPR005629">
    <property type="entry name" value="Skn1/Kre6/Sbg1"/>
</dbReference>
<gene>
    <name evidence="12" type="ORF">MIND_01264900</name>
</gene>
<evidence type="ECO:0000256" key="5">
    <source>
        <dbReference type="ARBA" id="ARBA00022989"/>
    </source>
</evidence>
<evidence type="ECO:0000313" key="13">
    <source>
        <dbReference type="Proteomes" id="UP000636479"/>
    </source>
</evidence>
<dbReference type="PANTHER" id="PTHR31361:SF1">
    <property type="entry name" value="BETA-GLUCAN SYNTHESIS-ASSOCIATED PROTEIN KRE6-RELATED"/>
    <property type="match status" value="1"/>
</dbReference>
<name>A0A8H6S0S7_9AGAR</name>
<dbReference type="SUPFAM" id="SSF49899">
    <property type="entry name" value="Concanavalin A-like lectins/glucanases"/>
    <property type="match status" value="1"/>
</dbReference>
<feature type="region of interest" description="Disordered" evidence="9">
    <location>
        <begin position="348"/>
        <end position="375"/>
    </location>
</feature>
<keyword evidence="7" id="KW-0325">Glycoprotein</keyword>
<evidence type="ECO:0000256" key="3">
    <source>
        <dbReference type="ARBA" id="ARBA00022692"/>
    </source>
</evidence>
<evidence type="ECO:0000256" key="8">
    <source>
        <dbReference type="ARBA" id="ARBA00023316"/>
    </source>
</evidence>
<evidence type="ECO:0000259" key="11">
    <source>
        <dbReference type="PROSITE" id="PS51762"/>
    </source>
</evidence>
<comment type="caution">
    <text evidence="12">The sequence shown here is derived from an EMBL/GenBank/DDBJ whole genome shotgun (WGS) entry which is preliminary data.</text>
</comment>
<organism evidence="12 13">
    <name type="scientific">Mycena indigotica</name>
    <dbReference type="NCBI Taxonomy" id="2126181"/>
    <lineage>
        <taxon>Eukaryota</taxon>
        <taxon>Fungi</taxon>
        <taxon>Dikarya</taxon>
        <taxon>Basidiomycota</taxon>
        <taxon>Agaricomycotina</taxon>
        <taxon>Agaricomycetes</taxon>
        <taxon>Agaricomycetidae</taxon>
        <taxon>Agaricales</taxon>
        <taxon>Marasmiineae</taxon>
        <taxon>Mycenaceae</taxon>
        <taxon>Mycena</taxon>
    </lineage>
</organism>
<feature type="compositionally biased region" description="Pro residues" evidence="9">
    <location>
        <begin position="25"/>
        <end position="49"/>
    </location>
</feature>
<dbReference type="GO" id="GO:0005789">
    <property type="term" value="C:endoplasmic reticulum membrane"/>
    <property type="evidence" value="ECO:0007669"/>
    <property type="project" value="TreeGrafter"/>
</dbReference>
<evidence type="ECO:0000256" key="6">
    <source>
        <dbReference type="ARBA" id="ARBA00023136"/>
    </source>
</evidence>
<dbReference type="PANTHER" id="PTHR31361">
    <property type="entry name" value="BETA-GLUCAN SYNTHESIS-ASSOCIATED PROTEIN KRE6-RELATED"/>
    <property type="match status" value="1"/>
</dbReference>
<protein>
    <submittedName>
        <fullName evidence="12">GH16 domain-containing protein</fullName>
    </submittedName>
</protein>
<feature type="domain" description="GH16" evidence="11">
    <location>
        <begin position="202"/>
        <end position="580"/>
    </location>
</feature>
<keyword evidence="8" id="KW-0961">Cell wall biogenesis/degradation</keyword>
<feature type="transmembrane region" description="Helical" evidence="10">
    <location>
        <begin position="136"/>
        <end position="159"/>
    </location>
</feature>
<reference evidence="12" key="1">
    <citation type="submission" date="2020-05" db="EMBL/GenBank/DDBJ databases">
        <title>Mycena genomes resolve the evolution of fungal bioluminescence.</title>
        <authorList>
            <person name="Tsai I.J."/>
        </authorList>
    </citation>
    <scope>NUCLEOTIDE SEQUENCE</scope>
    <source>
        <strain evidence="12">171206Taipei</strain>
    </source>
</reference>
<comment type="similarity">
    <text evidence="2">Belongs to the SKN1/KRE6 family.</text>
</comment>
<sequence>MATPIPRYEPVPSSSRPGSVDGKFPPIPIPNPHLGPSSGPPTPRFPLPPSHGSRTQSYASTTSSVSGPYAYPTMLRSGPPRMYRQVSMAPTLSDKFQFDADPAVWGISTGAAEADDALHDPKVDYRSHNVFTARGMSNVGCILILALACTGLFVGYPLARYFTNPREHAQDVPLMVNSTGQVASIGNFGLIDLHTPKEFYKVHSYNDPSQVLQLVFSDEFEEEGRSFYPGDDPYWEALDLHYWATGNMEWYDPAAVTTRDGAMEINLSVVKDPTSNHGLDYMGGMVSTWNKFCFTGGLILADVMMPGTTNVFGLWPALWTMGNLGRAGYGATLDGLWPYSYDSCDNGALPNQTTPDGKGPPAALDDGHGTGTPLSYQPGQRLSRCTCPGESHPGPMHRDGSYVGRSAPEIDIFEGQIGGPPSARTGDVSQSAQFAPFNALYAWFNTSDNMVITDPRLSHQNDYSGGVYQQPCSVVTATNQQCFQLKSQCYAAQGFEYVPGYDNAYITWISDNKVAWTLNSGGLAADPRVGIAARPIPEEPLYILANLGISHSFGFVDIEHLVFPATMRIDWVRVYQHPDRINIGCDPPNRPTSAYINTYLEAYTNPNLTTWKDDYKQPIPKNKLLGQC</sequence>
<keyword evidence="3 10" id="KW-0812">Transmembrane</keyword>
<feature type="region of interest" description="Disordered" evidence="9">
    <location>
        <begin position="1"/>
        <end position="71"/>
    </location>
</feature>
<evidence type="ECO:0000256" key="4">
    <source>
        <dbReference type="ARBA" id="ARBA00022968"/>
    </source>
</evidence>
<dbReference type="GO" id="GO:0031505">
    <property type="term" value="P:fungal-type cell wall organization"/>
    <property type="evidence" value="ECO:0007669"/>
    <property type="project" value="TreeGrafter"/>
</dbReference>
<dbReference type="InterPro" id="IPR000757">
    <property type="entry name" value="Beta-glucanase-like"/>
</dbReference>
<feature type="compositionally biased region" description="Polar residues" evidence="9">
    <location>
        <begin position="52"/>
        <end position="66"/>
    </location>
</feature>
<dbReference type="Gene3D" id="2.60.120.200">
    <property type="match status" value="2"/>
</dbReference>
<evidence type="ECO:0000256" key="10">
    <source>
        <dbReference type="SAM" id="Phobius"/>
    </source>
</evidence>
<evidence type="ECO:0000313" key="12">
    <source>
        <dbReference type="EMBL" id="KAF7291215.1"/>
    </source>
</evidence>
<dbReference type="GO" id="GO:0005886">
    <property type="term" value="C:plasma membrane"/>
    <property type="evidence" value="ECO:0007669"/>
    <property type="project" value="TreeGrafter"/>
</dbReference>
<dbReference type="Proteomes" id="UP000636479">
    <property type="component" value="Unassembled WGS sequence"/>
</dbReference>
<keyword evidence="13" id="KW-1185">Reference proteome</keyword>
<dbReference type="GO" id="GO:0006078">
    <property type="term" value="P:(1-&gt;6)-beta-D-glucan biosynthetic process"/>
    <property type="evidence" value="ECO:0007669"/>
    <property type="project" value="TreeGrafter"/>
</dbReference>
<evidence type="ECO:0000256" key="2">
    <source>
        <dbReference type="ARBA" id="ARBA00010962"/>
    </source>
</evidence>
<dbReference type="Pfam" id="PF03935">
    <property type="entry name" value="SKN1_KRE6_Sbg1"/>
    <property type="match status" value="1"/>
</dbReference>
<evidence type="ECO:0000256" key="7">
    <source>
        <dbReference type="ARBA" id="ARBA00023180"/>
    </source>
</evidence>
<accession>A0A8H6S0S7</accession>
<dbReference type="EMBL" id="JACAZF010000013">
    <property type="protein sequence ID" value="KAF7291215.1"/>
    <property type="molecule type" value="Genomic_DNA"/>
</dbReference>